<dbReference type="InterPro" id="IPR013025">
    <property type="entry name" value="Ribosomal_uL23-like"/>
</dbReference>
<dbReference type="NCBIfam" id="NF004363">
    <property type="entry name" value="PRK05738.2-4"/>
    <property type="match status" value="1"/>
</dbReference>
<evidence type="ECO:0000256" key="3">
    <source>
        <dbReference type="ARBA" id="ARBA00022884"/>
    </source>
</evidence>
<dbReference type="InterPro" id="IPR012678">
    <property type="entry name" value="Ribosomal_uL23/eL15/eS24_sf"/>
</dbReference>
<name>A0A0M8K788_9CHLR</name>
<dbReference type="FunCoup" id="A0A0M8K788">
    <property type="interactions" value="351"/>
</dbReference>
<keyword evidence="2 6" id="KW-0699">rRNA-binding</keyword>
<dbReference type="PROSITE" id="PS00050">
    <property type="entry name" value="RIBOSOMAL_L23"/>
    <property type="match status" value="1"/>
</dbReference>
<evidence type="ECO:0000256" key="6">
    <source>
        <dbReference type="HAMAP-Rule" id="MF_01369"/>
    </source>
</evidence>
<dbReference type="OrthoDB" id="9793353at2"/>
<sequence>MHPYEVLKRPIVTEKSLRLRDEFNQYVFEVDRRANKRQVKEAVELAFDVTVEDVRIINVPGKTRRWGRKTVRTSPWKKAIVTLAEGDSIQLFEGV</sequence>
<dbReference type="GO" id="GO:0003735">
    <property type="term" value="F:structural constituent of ribosome"/>
    <property type="evidence" value="ECO:0007669"/>
    <property type="project" value="InterPro"/>
</dbReference>
<keyword evidence="10" id="KW-1185">Reference proteome</keyword>
<dbReference type="Proteomes" id="UP000037784">
    <property type="component" value="Unassembled WGS sequence"/>
</dbReference>
<protein>
    <recommendedName>
        <fullName evidence="6">Large ribosomal subunit protein uL23</fullName>
    </recommendedName>
</protein>
<evidence type="ECO:0000256" key="1">
    <source>
        <dbReference type="ARBA" id="ARBA00006700"/>
    </source>
</evidence>
<dbReference type="STRING" id="872965.SE16_00125"/>
<reference evidence="10" key="3">
    <citation type="submission" date="2015-08" db="EMBL/GenBank/DDBJ databases">
        <title>Draft Genome Sequence of a Heterotrophic Facultative Anaerobic Bacterium Ardenticatena maritima Strain 110S.</title>
        <authorList>
            <person name="Kawaichi S."/>
            <person name="Yoshida T."/>
            <person name="Sako Y."/>
            <person name="Nakamura R."/>
        </authorList>
    </citation>
    <scope>NUCLEOTIDE SEQUENCE [LARGE SCALE GENOMIC DNA]</scope>
    <source>
        <strain evidence="10">110S</strain>
    </source>
</reference>
<dbReference type="AlphaFoldDB" id="A0A0M8K788"/>
<proteinExistence type="inferred from homology"/>
<dbReference type="InterPro" id="IPR012677">
    <property type="entry name" value="Nucleotide-bd_a/b_plait_sf"/>
</dbReference>
<dbReference type="Proteomes" id="UP000050502">
    <property type="component" value="Unassembled WGS sequence"/>
</dbReference>
<evidence type="ECO:0000313" key="9">
    <source>
        <dbReference type="EMBL" id="KPL90028.1"/>
    </source>
</evidence>
<comment type="caution">
    <text evidence="8">The sequence shown here is derived from an EMBL/GenBank/DDBJ whole genome shotgun (WGS) entry which is preliminary data.</text>
</comment>
<dbReference type="EMBL" id="LGKN01000002">
    <property type="protein sequence ID" value="KPL90028.1"/>
    <property type="molecule type" value="Genomic_DNA"/>
</dbReference>
<dbReference type="EMBL" id="BBZA01000017">
    <property type="protein sequence ID" value="GAP61909.1"/>
    <property type="molecule type" value="Genomic_DNA"/>
</dbReference>
<dbReference type="SUPFAM" id="SSF54189">
    <property type="entry name" value="Ribosomal proteins S24e, L23 and L15e"/>
    <property type="match status" value="1"/>
</dbReference>
<reference evidence="8 10" key="1">
    <citation type="journal article" date="2015" name="Genome Announc.">
        <title>Draft Genome Sequence of a Heterotrophic Facultative Anaerobic Thermophilic Bacterium, Ardenticatena maritima Strain 110ST.</title>
        <authorList>
            <person name="Kawaichi S."/>
            <person name="Yoshida T."/>
            <person name="Sako Y."/>
            <person name="Nakamura R."/>
        </authorList>
    </citation>
    <scope>NUCLEOTIDE SEQUENCE [LARGE SCALE GENOMIC DNA]</scope>
    <source>
        <strain evidence="8 10">110S</strain>
    </source>
</reference>
<keyword evidence="3 6" id="KW-0694">RNA-binding</keyword>
<comment type="similarity">
    <text evidence="1 6 7">Belongs to the universal ribosomal protein uL23 family.</text>
</comment>
<dbReference type="InParanoid" id="A0A0M8K788"/>
<dbReference type="InterPro" id="IPR001014">
    <property type="entry name" value="Ribosomal_uL23_CS"/>
</dbReference>
<dbReference type="PATRIC" id="fig|872965.6.peg.961"/>
<organism evidence="8 10">
    <name type="scientific">Ardenticatena maritima</name>
    <dbReference type="NCBI Taxonomy" id="872965"/>
    <lineage>
        <taxon>Bacteria</taxon>
        <taxon>Bacillati</taxon>
        <taxon>Chloroflexota</taxon>
        <taxon>Ardenticatenia</taxon>
        <taxon>Ardenticatenales</taxon>
        <taxon>Ardenticatenaceae</taxon>
        <taxon>Ardenticatena</taxon>
    </lineage>
</organism>
<evidence type="ECO:0000313" key="10">
    <source>
        <dbReference type="Proteomes" id="UP000037784"/>
    </source>
</evidence>
<evidence type="ECO:0000313" key="11">
    <source>
        <dbReference type="Proteomes" id="UP000050502"/>
    </source>
</evidence>
<evidence type="ECO:0000256" key="2">
    <source>
        <dbReference type="ARBA" id="ARBA00022730"/>
    </source>
</evidence>
<dbReference type="GO" id="GO:1990904">
    <property type="term" value="C:ribonucleoprotein complex"/>
    <property type="evidence" value="ECO:0007669"/>
    <property type="project" value="UniProtKB-KW"/>
</dbReference>
<dbReference type="NCBIfam" id="NF004366">
    <property type="entry name" value="PRK05738.3-2"/>
    <property type="match status" value="1"/>
</dbReference>
<dbReference type="GO" id="GO:0005840">
    <property type="term" value="C:ribosome"/>
    <property type="evidence" value="ECO:0007669"/>
    <property type="project" value="UniProtKB-KW"/>
</dbReference>
<evidence type="ECO:0000256" key="7">
    <source>
        <dbReference type="RuleBase" id="RU003934"/>
    </source>
</evidence>
<dbReference type="FunFam" id="3.30.70.330:FF:000001">
    <property type="entry name" value="50S ribosomal protein L23"/>
    <property type="match status" value="1"/>
</dbReference>
<accession>A0A0M8K788</accession>
<dbReference type="PANTHER" id="PTHR11620">
    <property type="entry name" value="60S RIBOSOMAL PROTEIN L23A"/>
    <property type="match status" value="1"/>
</dbReference>
<evidence type="ECO:0000256" key="4">
    <source>
        <dbReference type="ARBA" id="ARBA00022980"/>
    </source>
</evidence>
<dbReference type="Gene3D" id="3.30.70.330">
    <property type="match status" value="1"/>
</dbReference>
<dbReference type="NCBIfam" id="NF004359">
    <property type="entry name" value="PRK05738.1-3"/>
    <property type="match status" value="1"/>
</dbReference>
<dbReference type="GO" id="GO:0019843">
    <property type="term" value="F:rRNA binding"/>
    <property type="evidence" value="ECO:0007669"/>
    <property type="project" value="UniProtKB-UniRule"/>
</dbReference>
<evidence type="ECO:0000256" key="5">
    <source>
        <dbReference type="ARBA" id="ARBA00023274"/>
    </source>
</evidence>
<dbReference type="Pfam" id="PF00276">
    <property type="entry name" value="Ribosomal_L23"/>
    <property type="match status" value="1"/>
</dbReference>
<keyword evidence="5 6" id="KW-0687">Ribonucleoprotein</keyword>
<evidence type="ECO:0000313" key="8">
    <source>
        <dbReference type="EMBL" id="GAP61909.1"/>
    </source>
</evidence>
<dbReference type="RefSeq" id="WP_054491842.1">
    <property type="nucleotide sequence ID" value="NZ_BBZA01000017.1"/>
</dbReference>
<reference evidence="9 11" key="2">
    <citation type="submission" date="2015-07" db="EMBL/GenBank/DDBJ databases">
        <title>Whole genome sequence of Ardenticatena maritima DSM 23922.</title>
        <authorList>
            <person name="Hemp J."/>
            <person name="Ward L.M."/>
            <person name="Pace L.A."/>
            <person name="Fischer W.W."/>
        </authorList>
    </citation>
    <scope>NUCLEOTIDE SEQUENCE [LARGE SCALE GENOMIC DNA]</scope>
    <source>
        <strain evidence="9 11">110S</strain>
    </source>
</reference>
<dbReference type="HAMAP" id="MF_01369_B">
    <property type="entry name" value="Ribosomal_uL23_B"/>
    <property type="match status" value="1"/>
</dbReference>
<gene>
    <name evidence="6" type="primary">rplW</name>
    <name evidence="8" type="ORF">ARMA_0332</name>
    <name evidence="9" type="ORF">SE16_00125</name>
</gene>
<comment type="function">
    <text evidence="6">One of the early assembly proteins it binds 23S rRNA. One of the proteins that surrounds the polypeptide exit tunnel on the outside of the ribosome. Forms the main docking site for trigger factor binding to the ribosome.</text>
</comment>
<comment type="subunit">
    <text evidence="6">Part of the 50S ribosomal subunit. Contacts protein L29, and trigger factor when it is bound to the ribosome.</text>
</comment>
<dbReference type="GO" id="GO:0006412">
    <property type="term" value="P:translation"/>
    <property type="evidence" value="ECO:0007669"/>
    <property type="project" value="UniProtKB-UniRule"/>
</dbReference>
<keyword evidence="4 6" id="KW-0689">Ribosomal protein</keyword>